<dbReference type="EC" id="5.4.99.-" evidence="2"/>
<feature type="domain" description="ThuA-like" evidence="1">
    <location>
        <begin position="44"/>
        <end position="257"/>
    </location>
</feature>
<dbReference type="Pfam" id="PF06283">
    <property type="entry name" value="ThuA"/>
    <property type="match status" value="1"/>
</dbReference>
<dbReference type="GO" id="GO:0016853">
    <property type="term" value="F:isomerase activity"/>
    <property type="evidence" value="ECO:0007669"/>
    <property type="project" value="UniProtKB-KW"/>
</dbReference>
<dbReference type="InterPro" id="IPR029010">
    <property type="entry name" value="ThuA-like"/>
</dbReference>
<dbReference type="PANTHER" id="PTHR40469">
    <property type="entry name" value="SECRETED GLYCOSYL HYDROLASE"/>
    <property type="match status" value="1"/>
</dbReference>
<accession>U2WAH8</accession>
<dbReference type="eggNOG" id="COG3828">
    <property type="taxonomic scope" value="Bacteria"/>
</dbReference>
<proteinExistence type="predicted"/>
<dbReference type="InterPro" id="IPR029062">
    <property type="entry name" value="Class_I_gatase-like"/>
</dbReference>
<dbReference type="RefSeq" id="WP_021777572.1">
    <property type="nucleotide sequence ID" value="NZ_AWXE01000004.1"/>
</dbReference>
<sequence>MSETHRILLSVKGHPYERQAFYDIFDNMDNLDWTLVEQPASQALFNVKQAEVYDALVLYDMPGISFHENAHPDIISPSEAYQKDFQQLVDAGHGFVFLHHAIAGWQDWEAYSEIIGGRFFYLPRELRGELRQDSGYRHDVTHQVEVLADHPVTEGLPPKFEITDELYLYEVFEDDVNPLLRSDFSFTADNFYSASAAVRDGRLNDNSGWQHKPGSSLVGWTKEIGNSRIVYLQFGDGPSAYVNPFYRRLIANAIKWVSLKNRSFEV</sequence>
<organism evidence="2 3">
    <name type="scientific">Candidatus Micropelagius thuwalensis</name>
    <dbReference type="NCBI Taxonomy" id="1397666"/>
    <lineage>
        <taxon>Bacteria</taxon>
        <taxon>Pseudomonadati</taxon>
        <taxon>Pseudomonadota</taxon>
        <taxon>Alphaproteobacteria</taxon>
        <taxon>PS1 clade</taxon>
        <taxon>Candidatus Micropelagius</taxon>
    </lineage>
</organism>
<evidence type="ECO:0000313" key="3">
    <source>
        <dbReference type="Proteomes" id="UP000016762"/>
    </source>
</evidence>
<evidence type="ECO:0000259" key="1">
    <source>
        <dbReference type="Pfam" id="PF06283"/>
    </source>
</evidence>
<dbReference type="EMBL" id="AWXE01000004">
    <property type="protein sequence ID" value="ERL46594.1"/>
    <property type="molecule type" value="Genomic_DNA"/>
</dbReference>
<dbReference type="STRING" id="1397666.RS24_01597"/>
<protein>
    <submittedName>
        <fullName evidence="2">tRNA pseudouridine synthase B protein</fullName>
        <ecNumber evidence="2">5.4.99.-</ecNumber>
    </submittedName>
</protein>
<dbReference type="PANTHER" id="PTHR40469:SF2">
    <property type="entry name" value="GALACTOSE-BINDING DOMAIN-LIKE SUPERFAMILY PROTEIN"/>
    <property type="match status" value="1"/>
</dbReference>
<keyword evidence="2" id="KW-0413">Isomerase</keyword>
<dbReference type="SUPFAM" id="SSF52317">
    <property type="entry name" value="Class I glutamine amidotransferase-like"/>
    <property type="match status" value="1"/>
</dbReference>
<dbReference type="Proteomes" id="UP000016762">
    <property type="component" value="Unassembled WGS sequence"/>
</dbReference>
<comment type="caution">
    <text evidence="2">The sequence shown here is derived from an EMBL/GenBank/DDBJ whole genome shotgun (WGS) entry which is preliminary data.</text>
</comment>
<name>U2WAH8_9PROT</name>
<reference evidence="2 3" key="1">
    <citation type="journal article" date="2014" name="FEMS Microbiol. Ecol.">
        <title>Genomic differentiation among two strains of the PS1 clade isolated from geographically separated marine habitats.</title>
        <authorList>
            <person name="Jimenez-Infante F."/>
            <person name="Ngugi D.K."/>
            <person name="Alam I."/>
            <person name="Rashid M."/>
            <person name="Baalawi W."/>
            <person name="Kamau A.A."/>
            <person name="Bajic V.B."/>
            <person name="Stingl U."/>
        </authorList>
    </citation>
    <scope>NUCLEOTIDE SEQUENCE [LARGE SCALE GENOMIC DNA]</scope>
    <source>
        <strain evidence="2 3">RS24</strain>
    </source>
</reference>
<evidence type="ECO:0000313" key="2">
    <source>
        <dbReference type="EMBL" id="ERL46594.1"/>
    </source>
</evidence>
<gene>
    <name evidence="2" type="primary">truB</name>
    <name evidence="2" type="ORF">RS24_01597</name>
</gene>
<dbReference type="OrthoDB" id="109511at2"/>
<dbReference type="AlphaFoldDB" id="U2WAH8"/>
<keyword evidence="3" id="KW-1185">Reference proteome</keyword>
<dbReference type="Gene3D" id="3.40.50.880">
    <property type="match status" value="1"/>
</dbReference>